<dbReference type="GO" id="GO:0031177">
    <property type="term" value="F:phosphopantetheine binding"/>
    <property type="evidence" value="ECO:0007669"/>
    <property type="project" value="InterPro"/>
</dbReference>
<evidence type="ECO:0000313" key="8">
    <source>
        <dbReference type="Proteomes" id="UP000255082"/>
    </source>
</evidence>
<evidence type="ECO:0000259" key="6">
    <source>
        <dbReference type="PROSITE" id="PS50075"/>
    </source>
</evidence>
<dbReference type="Gene3D" id="1.10.1200.10">
    <property type="entry name" value="ACP-like"/>
    <property type="match status" value="1"/>
</dbReference>
<dbReference type="Proteomes" id="UP000255082">
    <property type="component" value="Unassembled WGS sequence"/>
</dbReference>
<dbReference type="Pfam" id="PF00668">
    <property type="entry name" value="Condensation"/>
    <property type="match status" value="2"/>
</dbReference>
<dbReference type="GO" id="GO:0043041">
    <property type="term" value="P:amino acid activation for nonribosomal peptide biosynthetic process"/>
    <property type="evidence" value="ECO:0007669"/>
    <property type="project" value="TreeGrafter"/>
</dbReference>
<dbReference type="SUPFAM" id="SSF52777">
    <property type="entry name" value="CoA-dependent acyltransferases"/>
    <property type="match status" value="4"/>
</dbReference>
<dbReference type="Gene3D" id="3.40.50.12780">
    <property type="entry name" value="N-terminal domain of ligase-like"/>
    <property type="match status" value="2"/>
</dbReference>
<reference evidence="7 8" key="1">
    <citation type="submission" date="2018-06" db="EMBL/GenBank/DDBJ databases">
        <authorList>
            <consortium name="Pathogen Informatics"/>
            <person name="Doyle S."/>
        </authorList>
    </citation>
    <scope>NUCLEOTIDE SEQUENCE [LARGE SCALE GENOMIC DNA]</scope>
    <source>
        <strain evidence="7 8">NCTC13184</strain>
    </source>
</reference>
<gene>
    <name evidence="7" type="primary">lgrB_2</name>
    <name evidence="7" type="ORF">NCTC13184_06646</name>
</gene>
<evidence type="ECO:0000256" key="2">
    <source>
        <dbReference type="ARBA" id="ARBA00022450"/>
    </source>
</evidence>
<dbReference type="GO" id="GO:0044550">
    <property type="term" value="P:secondary metabolite biosynthetic process"/>
    <property type="evidence" value="ECO:0007669"/>
    <property type="project" value="TreeGrafter"/>
</dbReference>
<dbReference type="InterPro" id="IPR000873">
    <property type="entry name" value="AMP-dep_synth/lig_dom"/>
</dbReference>
<dbReference type="InterPro" id="IPR025110">
    <property type="entry name" value="AMP-bd_C"/>
</dbReference>
<dbReference type="CDD" id="cd19543">
    <property type="entry name" value="DCL_NRPS"/>
    <property type="match status" value="1"/>
</dbReference>
<dbReference type="PROSITE" id="PS00455">
    <property type="entry name" value="AMP_BINDING"/>
    <property type="match status" value="1"/>
</dbReference>
<dbReference type="GO" id="GO:0003824">
    <property type="term" value="F:catalytic activity"/>
    <property type="evidence" value="ECO:0007669"/>
    <property type="project" value="InterPro"/>
</dbReference>
<dbReference type="Pfam" id="PF00550">
    <property type="entry name" value="PP-binding"/>
    <property type="match status" value="1"/>
</dbReference>
<name>A0A378X605_9NOCA</name>
<evidence type="ECO:0000256" key="5">
    <source>
        <dbReference type="ARBA" id="ARBA00023194"/>
    </source>
</evidence>
<dbReference type="InterPro" id="IPR020806">
    <property type="entry name" value="PKS_PP-bd"/>
</dbReference>
<dbReference type="PANTHER" id="PTHR45527">
    <property type="entry name" value="NONRIBOSOMAL PEPTIDE SYNTHETASE"/>
    <property type="match status" value="1"/>
</dbReference>
<evidence type="ECO:0000256" key="3">
    <source>
        <dbReference type="ARBA" id="ARBA00022553"/>
    </source>
</evidence>
<dbReference type="GO" id="GO:0005829">
    <property type="term" value="C:cytosol"/>
    <property type="evidence" value="ECO:0007669"/>
    <property type="project" value="TreeGrafter"/>
</dbReference>
<evidence type="ECO:0000256" key="4">
    <source>
        <dbReference type="ARBA" id="ARBA00022737"/>
    </source>
</evidence>
<dbReference type="PROSITE" id="PS50075">
    <property type="entry name" value="CARRIER"/>
    <property type="match status" value="1"/>
</dbReference>
<organism evidence="7 8">
    <name type="scientific">Nocardia africana</name>
    <dbReference type="NCBI Taxonomy" id="134964"/>
    <lineage>
        <taxon>Bacteria</taxon>
        <taxon>Bacillati</taxon>
        <taxon>Actinomycetota</taxon>
        <taxon>Actinomycetes</taxon>
        <taxon>Mycobacteriales</taxon>
        <taxon>Nocardiaceae</taxon>
        <taxon>Nocardia</taxon>
    </lineage>
</organism>
<dbReference type="UniPathway" id="UPA00011"/>
<keyword evidence="4" id="KW-0677">Repeat</keyword>
<dbReference type="SUPFAM" id="SSF56801">
    <property type="entry name" value="Acetyl-CoA synthetase-like"/>
    <property type="match status" value="2"/>
</dbReference>
<dbReference type="InterPro" id="IPR020845">
    <property type="entry name" value="AMP-binding_CS"/>
</dbReference>
<dbReference type="InterPro" id="IPR045851">
    <property type="entry name" value="AMP-bd_C_sf"/>
</dbReference>
<dbReference type="InterPro" id="IPR001242">
    <property type="entry name" value="Condensation_dom"/>
</dbReference>
<dbReference type="SMART" id="SM00823">
    <property type="entry name" value="PKS_PP"/>
    <property type="match status" value="1"/>
</dbReference>
<dbReference type="GO" id="GO:0017000">
    <property type="term" value="P:antibiotic biosynthetic process"/>
    <property type="evidence" value="ECO:0007669"/>
    <property type="project" value="UniProtKB-KW"/>
</dbReference>
<keyword evidence="2" id="KW-0596">Phosphopantetheine</keyword>
<dbReference type="FunFam" id="1.10.1200.10:FF:000005">
    <property type="entry name" value="Nonribosomal peptide synthetase 1"/>
    <property type="match status" value="1"/>
</dbReference>
<dbReference type="PANTHER" id="PTHR45527:SF1">
    <property type="entry name" value="FATTY ACID SYNTHASE"/>
    <property type="match status" value="1"/>
</dbReference>
<evidence type="ECO:0000313" key="7">
    <source>
        <dbReference type="EMBL" id="SUA48101.1"/>
    </source>
</evidence>
<keyword evidence="5" id="KW-0045">Antibiotic biosynthesis</keyword>
<dbReference type="InterPro" id="IPR006162">
    <property type="entry name" value="Ppantetheine_attach_site"/>
</dbReference>
<dbReference type="InterPro" id="IPR042099">
    <property type="entry name" value="ANL_N_sf"/>
</dbReference>
<protein>
    <submittedName>
        <fullName evidence="7">Linear gramicidin synthase subunit B</fullName>
    </submittedName>
</protein>
<dbReference type="Gene3D" id="3.30.559.10">
    <property type="entry name" value="Chloramphenicol acetyltransferase-like domain"/>
    <property type="match status" value="2"/>
</dbReference>
<dbReference type="Pfam" id="PF00501">
    <property type="entry name" value="AMP-binding"/>
    <property type="match status" value="2"/>
</dbReference>
<dbReference type="EMBL" id="UGRU01000001">
    <property type="protein sequence ID" value="SUA48101.1"/>
    <property type="molecule type" value="Genomic_DNA"/>
</dbReference>
<dbReference type="NCBIfam" id="TIGR01720">
    <property type="entry name" value="NRPS-para261"/>
    <property type="match status" value="1"/>
</dbReference>
<dbReference type="Gene3D" id="3.30.300.30">
    <property type="match status" value="1"/>
</dbReference>
<dbReference type="InterPro" id="IPR036736">
    <property type="entry name" value="ACP-like_sf"/>
</dbReference>
<dbReference type="Gene3D" id="3.30.559.30">
    <property type="entry name" value="Nonribosomal peptide synthetase, condensation domain"/>
    <property type="match status" value="2"/>
</dbReference>
<comment type="cofactor">
    <cofactor evidence="1">
        <name>pantetheine 4'-phosphate</name>
        <dbReference type="ChEBI" id="CHEBI:47942"/>
    </cofactor>
</comment>
<dbReference type="InterPro" id="IPR010060">
    <property type="entry name" value="NRPS_synth"/>
</dbReference>
<keyword evidence="3" id="KW-0597">Phosphoprotein</keyword>
<accession>A0A378X605</accession>
<dbReference type="InterPro" id="IPR023213">
    <property type="entry name" value="CAT-like_dom_sf"/>
</dbReference>
<feature type="domain" description="Carrier" evidence="6">
    <location>
        <begin position="379"/>
        <end position="453"/>
    </location>
</feature>
<dbReference type="GO" id="GO:0008610">
    <property type="term" value="P:lipid biosynthetic process"/>
    <property type="evidence" value="ECO:0007669"/>
    <property type="project" value="UniProtKB-ARBA"/>
</dbReference>
<dbReference type="Pfam" id="PF13193">
    <property type="entry name" value="AMP-binding_C"/>
    <property type="match status" value="1"/>
</dbReference>
<sequence length="1686" mass="179983">MTDADRRAPLQMAHPAYVIYTSGSTGKPKGVTVTHAGLGGLADVATSLYGLEPQHRFLHICSPSFDPSVLEWVCAFYIGATLVITPPQIIGGPELAELLRTEQVTHTIITPAVLGTMDPAGQEQLLVTSVGGDVTTPELLAKWQPGRKYFNAYGPTETTIISSYARLFPGNHITIGTPVHGMSALVLDARMNPVPPGVAGELFLSGGAVARGYQHRPGLTAERFVANPWGAPGTRMYRTGDVVRWYAEPDVRGGNIARPEVPWELDYVGRTDFQVKIRGFRIELGEIDAVLGRHPDVEFAITIGRETAAGATILVSYVLGVPGRAVDPAAVTDHVAAVLPPHMVPSAIVVLDEIPLTPVGKLDRKALPEPQLAPREFRAPTSALEATIAEVFAEVLGVDQVGLDDSFFALGGDSILSIQLVSRAKARGVLFTPRQVFERRSVAALAEIATRAGESEQQVLAELPGGGVGEIPLTPIMASILGTGSSYQRFSQAMALRLPHDTDREMLVATVAAVVDHHDVLRTRLRRNESAAVDSPDGWTFEALEQGAIDVDALVHRVELPGDISDAELSRRASAEYDAALGRLDPANAVMTQFLWFAFTGAEDDSAPRRRDVLVIVAHHFVVDGVSWRILIPDLAVAWSQLKADQAVALPANGTSMRRWAHALVDAAGARAAELPFWRQVATAEDPVLGERAFDPAVDTFDTVDRVEVLLPAEVTDAVLTGVPDKYRAGVDDGLLSALALAVNMWRGAAAGGAALVKLEGHGREESVVAGADLSRTVGWFTNAYPVRLDLGHADVAAALRGGKALGDIVKSVKEQLLAVPDKGIGYGLLRYLNPETGAELAAGTAPQISFNYLGRADTGAGAETSETSSGPVGFDWAPVADLGQLDADMDPDMPANAAIDINAIVTDGPEGAQLSASFAFPAGLFGKQRVQEFADLWVAALTALADHVRQPEAGGLTPSDLPLVDVAQSEIDEWERQYPGLSDVWPLSPLQSGLLFHAMMTQQTVDVYTMQAVVDLGGAVDEDRLRAAGQGILDRYPNLRAAFVTDAGGRAVQLISDRVEVPWHTVDLTDLPQQQRLPELKRLLEQDRATHFDMSRAPLLRFTLYRTDSQTFHLAITTHHILVDGWSMPLLMRDLLVLYAVRGDTAALPRVSSYRNFLSWLAGRDREESLRTWARALAGADEPTQLAPAARGPEHYEIEKFVAEVDEARTRRITKYAAEVGVTVNTLVQAAWGILLGRLTGRDDVVFGATVSGRPPELTGVESMVGLFINTLSVRVGVDDRSSVGELLQRLQRDQADLLDHHYVGLTDIQRIAGAGAQFDTLLVFESYPMDTDAIAAASSIDGMSVTGVGTNDATHYPLTLLVTAESTIEVTWKYLTSRFTAEEVHTLAERLDRVLDALTGDPAAAVGDIDILDADERARILAGAAVTAEPVAEPGRVGSRTVAKALGDVVEEDPQAPALLSGDAEIAYHEVDSRSSKLARVLIGRGVGPGDIVAVALPRSVDAVVALWAIQKAGAAALFADGLSFGEIVAAGAGWGIALEPAAKSVRWLVPTDPKVRAEIDAAQAHPVSYADRVRPLQDDHPAFVVRAADGILRTLTQEQALEHAGTLRAEHEIDYESTTYTTATAGPAALAEFLTSATAGALSVLPTGDIAGDLAEGEVSHWFTVPGVATDAADGEVRVIEAE</sequence>
<dbReference type="PROSITE" id="PS00012">
    <property type="entry name" value="PHOSPHOPANTETHEINE"/>
    <property type="match status" value="1"/>
</dbReference>
<proteinExistence type="predicted"/>
<evidence type="ECO:0000256" key="1">
    <source>
        <dbReference type="ARBA" id="ARBA00001957"/>
    </source>
</evidence>
<dbReference type="InterPro" id="IPR009081">
    <property type="entry name" value="PP-bd_ACP"/>
</dbReference>
<dbReference type="SUPFAM" id="SSF47336">
    <property type="entry name" value="ACP-like"/>
    <property type="match status" value="1"/>
</dbReference>